<dbReference type="PANTHER" id="PTHR43464:SF19">
    <property type="entry name" value="UBIQUINONE BIOSYNTHESIS O-METHYLTRANSFERASE, MITOCHONDRIAL"/>
    <property type="match status" value="1"/>
</dbReference>
<dbReference type="PANTHER" id="PTHR43464">
    <property type="entry name" value="METHYLTRANSFERASE"/>
    <property type="match status" value="1"/>
</dbReference>
<dbReference type="GO" id="GO:0032259">
    <property type="term" value="P:methylation"/>
    <property type="evidence" value="ECO:0007669"/>
    <property type="project" value="UniProtKB-KW"/>
</dbReference>
<dbReference type="EMBL" id="FNRY01000001">
    <property type="protein sequence ID" value="SEB45485.1"/>
    <property type="molecule type" value="Genomic_DNA"/>
</dbReference>
<evidence type="ECO:0000313" key="4">
    <source>
        <dbReference type="EMBL" id="SEB45485.1"/>
    </source>
</evidence>
<dbReference type="AlphaFoldDB" id="A0A1H4JHG1"/>
<organism evidence="4 5">
    <name type="scientific">Paramicrobacterium humi</name>
    <dbReference type="NCBI Taxonomy" id="640635"/>
    <lineage>
        <taxon>Bacteria</taxon>
        <taxon>Bacillati</taxon>
        <taxon>Actinomycetota</taxon>
        <taxon>Actinomycetes</taxon>
        <taxon>Micrococcales</taxon>
        <taxon>Microbacteriaceae</taxon>
        <taxon>Paramicrobacterium</taxon>
    </lineage>
</organism>
<dbReference type="Gene3D" id="3.40.50.150">
    <property type="entry name" value="Vaccinia Virus protein VP39"/>
    <property type="match status" value="1"/>
</dbReference>
<proteinExistence type="predicted"/>
<gene>
    <name evidence="4" type="ORF">SAMN04489806_0699</name>
</gene>
<reference evidence="4 5" key="1">
    <citation type="submission" date="2016-10" db="EMBL/GenBank/DDBJ databases">
        <authorList>
            <person name="de Groot N.N."/>
        </authorList>
    </citation>
    <scope>NUCLEOTIDE SEQUENCE [LARGE SCALE GENOMIC DNA]</scope>
    <source>
        <strain evidence="4 5">DSM 21799</strain>
    </source>
</reference>
<sequence length="231" mass="25455">MVDLSTRATTLVEKMDEPDCDPRALRRTYRRFTLVNRLVSGWRSVYRSRIRPRLSAERPTRLLDVGCGGGDITLALARWAARDGLQLEVTGVDPDRLAINVAKDAAARGRARARFVRATASQLDERFDIVASNHVVHHIADLPGFLAETTACCTAEGLVLHSDIERSRGAYAGFALLAVPLSPGTFVRVDGLRSIRRSYTAEELRQAAPAGWTVTRHTPRRLLLAREGGDA</sequence>
<evidence type="ECO:0000256" key="3">
    <source>
        <dbReference type="ARBA" id="ARBA00022691"/>
    </source>
</evidence>
<dbReference type="SUPFAM" id="SSF53335">
    <property type="entry name" value="S-adenosyl-L-methionine-dependent methyltransferases"/>
    <property type="match status" value="1"/>
</dbReference>
<keyword evidence="2" id="KW-0808">Transferase</keyword>
<dbReference type="Pfam" id="PF13489">
    <property type="entry name" value="Methyltransf_23"/>
    <property type="match status" value="1"/>
</dbReference>
<dbReference type="NCBIfam" id="NF004851">
    <property type="entry name" value="PRK06202.1"/>
    <property type="match status" value="1"/>
</dbReference>
<accession>A0A1H4JHG1</accession>
<evidence type="ECO:0000313" key="5">
    <source>
        <dbReference type="Proteomes" id="UP000199183"/>
    </source>
</evidence>
<keyword evidence="3" id="KW-0949">S-adenosyl-L-methionine</keyword>
<dbReference type="Proteomes" id="UP000199183">
    <property type="component" value="Unassembled WGS sequence"/>
</dbReference>
<dbReference type="InterPro" id="IPR029063">
    <property type="entry name" value="SAM-dependent_MTases_sf"/>
</dbReference>
<dbReference type="RefSeq" id="WP_342706611.1">
    <property type="nucleotide sequence ID" value="NZ_FNRY01000001.1"/>
</dbReference>
<name>A0A1H4JHG1_9MICO</name>
<evidence type="ECO:0000256" key="1">
    <source>
        <dbReference type="ARBA" id="ARBA00022603"/>
    </source>
</evidence>
<protein>
    <submittedName>
        <fullName evidence="4">2-polyprenyl-3-methyl-5-hydroxy-6-metoxy-1,4-benzoquinol methylase</fullName>
    </submittedName>
</protein>
<keyword evidence="1 4" id="KW-0489">Methyltransferase</keyword>
<keyword evidence="5" id="KW-1185">Reference proteome</keyword>
<dbReference type="GO" id="GO:0008168">
    <property type="term" value="F:methyltransferase activity"/>
    <property type="evidence" value="ECO:0007669"/>
    <property type="project" value="UniProtKB-KW"/>
</dbReference>
<evidence type="ECO:0000256" key="2">
    <source>
        <dbReference type="ARBA" id="ARBA00022679"/>
    </source>
</evidence>
<dbReference type="CDD" id="cd02440">
    <property type="entry name" value="AdoMet_MTases"/>
    <property type="match status" value="1"/>
</dbReference>
<dbReference type="STRING" id="640635.SAMN04489806_0699"/>